<comment type="caution">
    <text evidence="1">The sequence shown here is derived from an EMBL/GenBank/DDBJ whole genome shotgun (WGS) entry which is preliminary data.</text>
</comment>
<dbReference type="AlphaFoldDB" id="A0A077LX66"/>
<organism evidence="1 2">
    <name type="scientific">Nostocoides japonicum T1-X7</name>
    <dbReference type="NCBI Taxonomy" id="1194083"/>
    <lineage>
        <taxon>Bacteria</taxon>
        <taxon>Bacillati</taxon>
        <taxon>Actinomycetota</taxon>
        <taxon>Actinomycetes</taxon>
        <taxon>Micrococcales</taxon>
        <taxon>Intrasporangiaceae</taxon>
        <taxon>Nostocoides</taxon>
    </lineage>
</organism>
<dbReference type="Proteomes" id="UP000035721">
    <property type="component" value="Unassembled WGS sequence"/>
</dbReference>
<protein>
    <submittedName>
        <fullName evidence="1">Glycosyl transferase</fullName>
    </submittedName>
</protein>
<accession>A0A077LX66</accession>
<keyword evidence="1" id="KW-0808">Transferase</keyword>
<reference evidence="1 2" key="1">
    <citation type="journal article" date="2013" name="ISME J.">
        <title>A metabolic model for members of the genus Tetrasphaera involved in enhanced biological phosphorus removal.</title>
        <authorList>
            <person name="Kristiansen R."/>
            <person name="Nguyen H.T.T."/>
            <person name="Saunders A.M."/>
            <person name="Nielsen J.L."/>
            <person name="Wimmer R."/>
            <person name="Le V.Q."/>
            <person name="McIlroy S.J."/>
            <person name="Petrovski S."/>
            <person name="Seviour R.J."/>
            <person name="Calteau A."/>
            <person name="Nielsen K.L."/>
            <person name="Nielsen P.H."/>
        </authorList>
    </citation>
    <scope>NUCLEOTIDE SEQUENCE [LARGE SCALE GENOMIC DNA]</scope>
    <source>
        <strain evidence="1 2">T1-X7</strain>
    </source>
</reference>
<evidence type="ECO:0000313" key="2">
    <source>
        <dbReference type="Proteomes" id="UP000035721"/>
    </source>
</evidence>
<name>A0A077LX66_9MICO</name>
<dbReference type="GO" id="GO:0016740">
    <property type="term" value="F:transferase activity"/>
    <property type="evidence" value="ECO:0007669"/>
    <property type="project" value="UniProtKB-KW"/>
</dbReference>
<dbReference type="EMBL" id="CAJB01000188">
    <property type="protein sequence ID" value="CCH78266.1"/>
    <property type="molecule type" value="Genomic_DNA"/>
</dbReference>
<sequence>MRGAVRDLTSRAKEAAATLAGRRSHVDIRRSDLPGWLRPSDLLSTDEEAADAADLARELRLPRHTDPIAGWAALGALAAVVRLRARPGQHLDVVDCSGPSSPFVAWSRATGHEPLEWEPPDPGAALDDVDVDAGSCDVLTMLHPTDCDAGDVDGLLALAAWILRRGGILSFTVAAGGADVPGAVAPGDVRSIVARADSRGLVLVGDIDSDVTERLRGASLRGAGLDAAYGVVRLTFRRR</sequence>
<gene>
    <name evidence="1" type="ORF">BN12_2680006</name>
</gene>
<evidence type="ECO:0000313" key="1">
    <source>
        <dbReference type="EMBL" id="CCH78266.1"/>
    </source>
</evidence>
<proteinExistence type="predicted"/>
<keyword evidence="2" id="KW-1185">Reference proteome</keyword>
<dbReference type="STRING" id="1194083.BN12_2680006"/>